<protein>
    <submittedName>
        <fullName evidence="1">Developmental pluripotency-associated 5 protein</fullName>
    </submittedName>
</protein>
<feature type="non-terminal residue" evidence="1">
    <location>
        <position position="1"/>
    </location>
</feature>
<dbReference type="EMBL" id="JH883734">
    <property type="protein sequence ID" value="ELR45981.1"/>
    <property type="molecule type" value="Genomic_DNA"/>
</dbReference>
<dbReference type="Proteomes" id="UP000011080">
    <property type="component" value="Unassembled WGS sequence"/>
</dbReference>
<reference evidence="1 2" key="1">
    <citation type="journal article" date="2012" name="Nat. Genet.">
        <title>The yak genome and adaptation to life at high altitude.</title>
        <authorList>
            <person name="Qiu Q."/>
            <person name="Zhang G."/>
            <person name="Ma T."/>
            <person name="Qian W."/>
            <person name="Wang J."/>
            <person name="Ye Z."/>
            <person name="Cao C."/>
            <person name="Hu Q."/>
            <person name="Kim J."/>
            <person name="Larkin D.M."/>
            <person name="Auvil L."/>
            <person name="Capitanu B."/>
            <person name="Ma J."/>
            <person name="Lewin H.A."/>
            <person name="Qian X."/>
            <person name="Lang Y."/>
            <person name="Zhou R."/>
            <person name="Wang L."/>
            <person name="Wang K."/>
            <person name="Xia J."/>
            <person name="Liao S."/>
            <person name="Pan S."/>
            <person name="Lu X."/>
            <person name="Hou H."/>
            <person name="Wang Y."/>
            <person name="Zang X."/>
            <person name="Yin Y."/>
            <person name="Ma H."/>
            <person name="Zhang J."/>
            <person name="Wang Z."/>
            <person name="Zhang Y."/>
            <person name="Zhang D."/>
            <person name="Yonezawa T."/>
            <person name="Hasegawa M."/>
            <person name="Zhong Y."/>
            <person name="Liu W."/>
            <person name="Zhang Y."/>
            <person name="Huang Z."/>
            <person name="Zhang S."/>
            <person name="Long R."/>
            <person name="Yang H."/>
            <person name="Wang J."/>
            <person name="Lenstra J.A."/>
            <person name="Cooper D.N."/>
            <person name="Wu Y."/>
            <person name="Wang J."/>
            <person name="Shi P."/>
            <person name="Wang J."/>
            <person name="Liu J."/>
        </authorList>
    </citation>
    <scope>NUCLEOTIDE SEQUENCE [LARGE SCALE GENOMIC DNA]</scope>
    <source>
        <strain evidence="2">yakQH1</strain>
    </source>
</reference>
<dbReference type="AlphaFoldDB" id="L8HQ14"/>
<evidence type="ECO:0000313" key="2">
    <source>
        <dbReference type="Proteomes" id="UP000011080"/>
    </source>
</evidence>
<evidence type="ECO:0000313" key="1">
    <source>
        <dbReference type="EMBL" id="ELR45981.1"/>
    </source>
</evidence>
<organism evidence="1 2">
    <name type="scientific">Bos mutus</name>
    <name type="common">wild yak</name>
    <dbReference type="NCBI Taxonomy" id="72004"/>
    <lineage>
        <taxon>Eukaryota</taxon>
        <taxon>Metazoa</taxon>
        <taxon>Chordata</taxon>
        <taxon>Craniata</taxon>
        <taxon>Vertebrata</taxon>
        <taxon>Euteleostomi</taxon>
        <taxon>Mammalia</taxon>
        <taxon>Eutheria</taxon>
        <taxon>Laurasiatheria</taxon>
        <taxon>Artiodactyla</taxon>
        <taxon>Ruminantia</taxon>
        <taxon>Pecora</taxon>
        <taxon>Bovidae</taxon>
        <taxon>Bovinae</taxon>
        <taxon>Bos</taxon>
    </lineage>
</organism>
<name>L8HQ14_9CETA</name>
<feature type="non-terminal residue" evidence="1">
    <location>
        <position position="58"/>
    </location>
</feature>
<accession>L8HQ14</accession>
<sequence>KAAFPPKVLESSDLTQVVVYRSCLHKLRDEADVPVLRQAGGLLFDKVLDALEVGPWIR</sequence>
<gene>
    <name evidence="1" type="ORF">M91_07685</name>
</gene>
<proteinExistence type="predicted"/>